<evidence type="ECO:0000256" key="1">
    <source>
        <dbReference type="ARBA" id="ARBA00004555"/>
    </source>
</evidence>
<feature type="non-terminal residue" evidence="6">
    <location>
        <position position="1"/>
    </location>
</feature>
<dbReference type="InterPro" id="IPR029001">
    <property type="entry name" value="ITPase-like_fam"/>
</dbReference>
<protein>
    <recommendedName>
        <fullName evidence="5">Non-canonical purine NTP phosphatase/PRRC1 domain-containing protein</fullName>
    </recommendedName>
</protein>
<gene>
    <name evidence="6" type="ORF">V5799_023617</name>
</gene>
<evidence type="ECO:0000256" key="3">
    <source>
        <dbReference type="ARBA" id="ARBA00023034"/>
    </source>
</evidence>
<evidence type="ECO:0000313" key="6">
    <source>
        <dbReference type="EMBL" id="KAK8786605.1"/>
    </source>
</evidence>
<evidence type="ECO:0000256" key="2">
    <source>
        <dbReference type="ARBA" id="ARBA00010298"/>
    </source>
</evidence>
<keyword evidence="3" id="KW-0333">Golgi apparatus</keyword>
<dbReference type="GO" id="GO:0034237">
    <property type="term" value="F:protein kinase A regulatory subunit binding"/>
    <property type="evidence" value="ECO:0007669"/>
    <property type="project" value="TreeGrafter"/>
</dbReference>
<dbReference type="EMBL" id="JARKHS020002592">
    <property type="protein sequence ID" value="KAK8786605.1"/>
    <property type="molecule type" value="Genomic_DNA"/>
</dbReference>
<dbReference type="AlphaFoldDB" id="A0AAQ4FIR7"/>
<evidence type="ECO:0000259" key="5">
    <source>
        <dbReference type="Pfam" id="PF01931"/>
    </source>
</evidence>
<dbReference type="Proteomes" id="UP001321473">
    <property type="component" value="Unassembled WGS sequence"/>
</dbReference>
<accession>A0AAQ4FIR7</accession>
<organism evidence="6 7">
    <name type="scientific">Amblyomma americanum</name>
    <name type="common">Lone star tick</name>
    <dbReference type="NCBI Taxonomy" id="6943"/>
    <lineage>
        <taxon>Eukaryota</taxon>
        <taxon>Metazoa</taxon>
        <taxon>Ecdysozoa</taxon>
        <taxon>Arthropoda</taxon>
        <taxon>Chelicerata</taxon>
        <taxon>Arachnida</taxon>
        <taxon>Acari</taxon>
        <taxon>Parasitiformes</taxon>
        <taxon>Ixodida</taxon>
        <taxon>Ixodoidea</taxon>
        <taxon>Ixodidae</taxon>
        <taxon>Amblyomminae</taxon>
        <taxon>Amblyomma</taxon>
    </lineage>
</organism>
<dbReference type="GO" id="GO:0005794">
    <property type="term" value="C:Golgi apparatus"/>
    <property type="evidence" value="ECO:0007669"/>
    <property type="project" value="UniProtKB-SubCell"/>
</dbReference>
<feature type="region of interest" description="Disordered" evidence="4">
    <location>
        <begin position="39"/>
        <end position="179"/>
    </location>
</feature>
<comment type="similarity">
    <text evidence="2">Belongs to the PRRC1 family.</text>
</comment>
<sequence length="430" mass="46065">IVRVIRVEDTNTITMMEEAADDANGDSTFEFVAVKDAAMNPDSSETKSADSSTASVERTPQTGLSTPPAVTSVPATFQPVMPPQTVTQSQAPLRPVMSPFQRTSYPLSSVRPSQVSAAAPVPGPYTSPFPPPPQPAYQPPPVPASTQHPAPQQAPPQQYYAGQPSYPYPSYSGSGDQSFSVSLPTDYEHGLLPSPSSSGNNGMWGWFKGSEFLNKVAEKAKNSVDSMITTLDPGMKEFIYSGGDIDILVASHDDIRVIGPVREAFQKVFGRATVTGITMPPSNMAPQPVGFAAGLKAAEDKITSLQQTGRVPATQAIVAVESFIVELTPDSWFDMHCLVLKDDPNGLFLHTFGQATPVPAEFIAEIQDRTPADYPLRWCGLAVTVGEVASPRLVVPQSEWRAMLGGVPDTHLVCSAACALASMYRRALRR</sequence>
<evidence type="ECO:0000313" key="7">
    <source>
        <dbReference type="Proteomes" id="UP001321473"/>
    </source>
</evidence>
<proteinExistence type="inferred from homology"/>
<dbReference type="InterPro" id="IPR026534">
    <property type="entry name" value="PRRC1"/>
</dbReference>
<dbReference type="PANTHER" id="PTHR23276:SF2">
    <property type="entry name" value="PROTEIN PRRC1"/>
    <property type="match status" value="1"/>
</dbReference>
<comment type="caution">
    <text evidence="6">The sequence shown here is derived from an EMBL/GenBank/DDBJ whole genome shotgun (WGS) entry which is preliminary data.</text>
</comment>
<evidence type="ECO:0000256" key="4">
    <source>
        <dbReference type="SAM" id="MobiDB-lite"/>
    </source>
</evidence>
<reference evidence="6 7" key="1">
    <citation type="journal article" date="2023" name="Arcadia Sci">
        <title>De novo assembly of a long-read Amblyomma americanum tick genome.</title>
        <authorList>
            <person name="Chou S."/>
            <person name="Poskanzer K.E."/>
            <person name="Rollins M."/>
            <person name="Thuy-Boun P.S."/>
        </authorList>
    </citation>
    <scope>NUCLEOTIDE SEQUENCE [LARGE SCALE GENOMIC DNA]</scope>
    <source>
        <strain evidence="6">F_SG_1</strain>
        <tissue evidence="6">Salivary glands</tissue>
    </source>
</reference>
<dbReference type="InterPro" id="IPR026533">
    <property type="entry name" value="NTPase/PRRC1"/>
</dbReference>
<dbReference type="SUPFAM" id="SSF52972">
    <property type="entry name" value="ITPase-like"/>
    <property type="match status" value="1"/>
</dbReference>
<dbReference type="Gene3D" id="3.90.950.10">
    <property type="match status" value="1"/>
</dbReference>
<dbReference type="FunFam" id="3.90.950.10:FF:000017">
    <property type="entry name" value="Protein PRRC1-B"/>
    <property type="match status" value="1"/>
</dbReference>
<feature type="compositionally biased region" description="Polar residues" evidence="4">
    <location>
        <begin position="49"/>
        <end position="75"/>
    </location>
</feature>
<feature type="compositionally biased region" description="Low complexity" evidence="4">
    <location>
        <begin position="144"/>
        <end position="175"/>
    </location>
</feature>
<feature type="domain" description="Non-canonical purine NTP phosphatase/PRRC1" evidence="5">
    <location>
        <begin position="260"/>
        <end position="368"/>
    </location>
</feature>
<comment type="subcellular location">
    <subcellularLocation>
        <location evidence="1">Golgi apparatus</location>
    </subcellularLocation>
</comment>
<keyword evidence="7" id="KW-1185">Reference proteome</keyword>
<name>A0AAQ4FIR7_AMBAM</name>
<feature type="compositionally biased region" description="Polar residues" evidence="4">
    <location>
        <begin position="100"/>
        <end position="116"/>
    </location>
</feature>
<dbReference type="Pfam" id="PF01931">
    <property type="entry name" value="NTPase_I-T"/>
    <property type="match status" value="1"/>
</dbReference>
<feature type="compositionally biased region" description="Pro residues" evidence="4">
    <location>
        <begin position="121"/>
        <end position="143"/>
    </location>
</feature>
<dbReference type="PANTHER" id="PTHR23276">
    <property type="entry name" value="PROTEIN PRRC1"/>
    <property type="match status" value="1"/>
</dbReference>